<keyword evidence="2" id="KW-0808">Transferase</keyword>
<name>A0ABR2HFP9_9EUKA</name>
<feature type="transmembrane region" description="Helical" evidence="7">
    <location>
        <begin position="87"/>
        <end position="106"/>
    </location>
</feature>
<evidence type="ECO:0000256" key="5">
    <source>
        <dbReference type="ARBA" id="ARBA00023136"/>
    </source>
</evidence>
<feature type="transmembrane region" description="Helical" evidence="7">
    <location>
        <begin position="421"/>
        <end position="439"/>
    </location>
</feature>
<evidence type="ECO:0000256" key="1">
    <source>
        <dbReference type="ARBA" id="ARBA00004141"/>
    </source>
</evidence>
<dbReference type="Pfam" id="PF03062">
    <property type="entry name" value="MBOAT"/>
    <property type="match status" value="1"/>
</dbReference>
<dbReference type="PANTHER" id="PTHR13906:SF4">
    <property type="entry name" value="LYSOPHOSPHOLIPID ACYLTRANSFERASE 6"/>
    <property type="match status" value="1"/>
</dbReference>
<sequence length="456" mass="52815">MTFIESLNRFNEFIDSLPTVIVFFAASSLLFPLARFVFPHIKSVNVQASIHLIFGLILAFLLFEGDILYCLAMGVLTYIGIRFCTVALSNTISAISLLIIYIIVMLRPINWALDMTGLTMVMFQKAVSLSFNLADGRERKSGKKLVRAAWDDLAVDECPSLFIYFAYVFTPYGSFSNPFLEYKPFIYILNSGNRKANNIHSEDHKFATFRYFGAFLWAGFAYITMELISWDTTYNSNWYHSSPIVIRPFICAILTTIQASRYFPAWWMVESGLYGFGLGHSGIGSIEFDHYSSLSMWDTLTSPTTNEWMRRWNHTTHLFWKNYLFTRLLHSGYGKGFANTMVFICSMLWHGLKFNFLGALPEAFLCMRADDFWNKKFPQTKETPFYLRALHNLWVFTSMMYCTSCWYFPDFANFMYVRKSALFLPDIVAVLIIIICLILPKKKSKKTEKVDKKKNN</sequence>
<feature type="transmembrane region" description="Helical" evidence="7">
    <location>
        <begin position="208"/>
        <end position="225"/>
    </location>
</feature>
<protein>
    <submittedName>
        <fullName evidence="8">Lysophospholipid acyltransferase 1</fullName>
    </submittedName>
</protein>
<keyword evidence="3 7" id="KW-0812">Transmembrane</keyword>
<keyword evidence="4 7" id="KW-1133">Transmembrane helix</keyword>
<evidence type="ECO:0000256" key="4">
    <source>
        <dbReference type="ARBA" id="ARBA00022989"/>
    </source>
</evidence>
<organism evidence="8 9">
    <name type="scientific">Tritrichomonas musculus</name>
    <dbReference type="NCBI Taxonomy" id="1915356"/>
    <lineage>
        <taxon>Eukaryota</taxon>
        <taxon>Metamonada</taxon>
        <taxon>Parabasalia</taxon>
        <taxon>Tritrichomonadida</taxon>
        <taxon>Tritrichomonadidae</taxon>
        <taxon>Tritrichomonas</taxon>
    </lineage>
</organism>
<keyword evidence="6 8" id="KW-0012">Acyltransferase</keyword>
<comment type="subcellular location">
    <subcellularLocation>
        <location evidence="1">Membrane</location>
        <topology evidence="1">Multi-pass membrane protein</topology>
    </subcellularLocation>
</comment>
<dbReference type="InterPro" id="IPR004299">
    <property type="entry name" value="MBOAT_fam"/>
</dbReference>
<comment type="caution">
    <text evidence="8">The sequence shown here is derived from an EMBL/GenBank/DDBJ whole genome shotgun (WGS) entry which is preliminary data.</text>
</comment>
<feature type="transmembrane region" description="Helical" evidence="7">
    <location>
        <begin position="245"/>
        <end position="263"/>
    </location>
</feature>
<dbReference type="InterPro" id="IPR049941">
    <property type="entry name" value="LPLAT_7/PORCN-like"/>
</dbReference>
<keyword evidence="5 7" id="KW-0472">Membrane</keyword>
<dbReference type="PANTHER" id="PTHR13906">
    <property type="entry name" value="PORCUPINE"/>
    <property type="match status" value="1"/>
</dbReference>
<dbReference type="GO" id="GO:0016746">
    <property type="term" value="F:acyltransferase activity"/>
    <property type="evidence" value="ECO:0007669"/>
    <property type="project" value="UniProtKB-KW"/>
</dbReference>
<evidence type="ECO:0000313" key="9">
    <source>
        <dbReference type="Proteomes" id="UP001470230"/>
    </source>
</evidence>
<reference evidence="8 9" key="1">
    <citation type="submission" date="2024-04" db="EMBL/GenBank/DDBJ databases">
        <title>Tritrichomonas musculus Genome.</title>
        <authorList>
            <person name="Alves-Ferreira E."/>
            <person name="Grigg M."/>
            <person name="Lorenzi H."/>
            <person name="Galac M."/>
        </authorList>
    </citation>
    <scope>NUCLEOTIDE SEQUENCE [LARGE SCALE GENOMIC DNA]</scope>
    <source>
        <strain evidence="8 9">EAF2021</strain>
    </source>
</reference>
<evidence type="ECO:0000256" key="7">
    <source>
        <dbReference type="SAM" id="Phobius"/>
    </source>
</evidence>
<evidence type="ECO:0000256" key="6">
    <source>
        <dbReference type="ARBA" id="ARBA00023315"/>
    </source>
</evidence>
<evidence type="ECO:0000256" key="2">
    <source>
        <dbReference type="ARBA" id="ARBA00022679"/>
    </source>
</evidence>
<dbReference type="Proteomes" id="UP001470230">
    <property type="component" value="Unassembled WGS sequence"/>
</dbReference>
<feature type="transmembrane region" description="Helical" evidence="7">
    <location>
        <begin position="50"/>
        <end position="81"/>
    </location>
</feature>
<evidence type="ECO:0000256" key="3">
    <source>
        <dbReference type="ARBA" id="ARBA00022692"/>
    </source>
</evidence>
<accession>A0ABR2HFP9</accession>
<proteinExistence type="predicted"/>
<gene>
    <name evidence="8" type="ORF">M9Y10_020266</name>
</gene>
<feature type="transmembrane region" description="Helical" evidence="7">
    <location>
        <begin position="385"/>
        <end position="409"/>
    </location>
</feature>
<keyword evidence="9" id="KW-1185">Reference proteome</keyword>
<evidence type="ECO:0000313" key="8">
    <source>
        <dbReference type="EMBL" id="KAK8846260.1"/>
    </source>
</evidence>
<dbReference type="EMBL" id="JAPFFF010000029">
    <property type="protein sequence ID" value="KAK8846260.1"/>
    <property type="molecule type" value="Genomic_DNA"/>
</dbReference>
<feature type="transmembrane region" description="Helical" evidence="7">
    <location>
        <begin position="20"/>
        <end position="38"/>
    </location>
</feature>